<feature type="non-terminal residue" evidence="1">
    <location>
        <position position="1"/>
    </location>
</feature>
<dbReference type="AlphaFoldDB" id="A0AAV0B2C7"/>
<sequence>SDVIKKRLYLGCCFIPFKTIFCKVHKKSLWVWELVISESLKVNNLKIISYLLKV</sequence>
<reference evidence="1" key="1">
    <citation type="submission" date="2022-06" db="EMBL/GenBank/DDBJ databases">
        <authorList>
            <consortium name="SYNGENTA / RWTH Aachen University"/>
        </authorList>
    </citation>
    <scope>NUCLEOTIDE SEQUENCE</scope>
</reference>
<organism evidence="1 2">
    <name type="scientific">Phakopsora pachyrhizi</name>
    <name type="common">Asian soybean rust disease fungus</name>
    <dbReference type="NCBI Taxonomy" id="170000"/>
    <lineage>
        <taxon>Eukaryota</taxon>
        <taxon>Fungi</taxon>
        <taxon>Dikarya</taxon>
        <taxon>Basidiomycota</taxon>
        <taxon>Pucciniomycotina</taxon>
        <taxon>Pucciniomycetes</taxon>
        <taxon>Pucciniales</taxon>
        <taxon>Phakopsoraceae</taxon>
        <taxon>Phakopsora</taxon>
    </lineage>
</organism>
<protein>
    <submittedName>
        <fullName evidence="1">Uncharacterized protein</fullName>
    </submittedName>
</protein>
<dbReference type="Proteomes" id="UP001153365">
    <property type="component" value="Unassembled WGS sequence"/>
</dbReference>
<dbReference type="EMBL" id="CALTRL010002557">
    <property type="protein sequence ID" value="CAH7676014.1"/>
    <property type="molecule type" value="Genomic_DNA"/>
</dbReference>
<accession>A0AAV0B2C7</accession>
<proteinExistence type="predicted"/>
<gene>
    <name evidence="1" type="ORF">PPACK8108_LOCUS11113</name>
</gene>
<name>A0AAV0B2C7_PHAPC</name>
<keyword evidence="2" id="KW-1185">Reference proteome</keyword>
<evidence type="ECO:0000313" key="1">
    <source>
        <dbReference type="EMBL" id="CAH7676014.1"/>
    </source>
</evidence>
<comment type="caution">
    <text evidence="1">The sequence shown here is derived from an EMBL/GenBank/DDBJ whole genome shotgun (WGS) entry which is preliminary data.</text>
</comment>
<evidence type="ECO:0000313" key="2">
    <source>
        <dbReference type="Proteomes" id="UP001153365"/>
    </source>
</evidence>